<evidence type="ECO:0000313" key="1">
    <source>
        <dbReference type="EMBL" id="CAB1422950.1"/>
    </source>
</evidence>
<comment type="caution">
    <text evidence="1">The sequence shown here is derived from an EMBL/GenBank/DDBJ whole genome shotgun (WGS) entry which is preliminary data.</text>
</comment>
<gene>
    <name evidence="1" type="ORF">PLEPLA_LOCUS10868</name>
</gene>
<accession>A0A9N7U1T9</accession>
<dbReference type="EMBL" id="CADEAL010000624">
    <property type="protein sequence ID" value="CAB1422950.1"/>
    <property type="molecule type" value="Genomic_DNA"/>
</dbReference>
<reference evidence="1" key="1">
    <citation type="submission" date="2020-03" db="EMBL/GenBank/DDBJ databases">
        <authorList>
            <person name="Weist P."/>
        </authorList>
    </citation>
    <scope>NUCLEOTIDE SEQUENCE</scope>
</reference>
<name>A0A9N7U1T9_PLEPL</name>
<keyword evidence="2" id="KW-1185">Reference proteome</keyword>
<dbReference type="AlphaFoldDB" id="A0A9N7U1T9"/>
<evidence type="ECO:0000313" key="2">
    <source>
        <dbReference type="Proteomes" id="UP001153269"/>
    </source>
</evidence>
<organism evidence="1 2">
    <name type="scientific">Pleuronectes platessa</name>
    <name type="common">European plaice</name>
    <dbReference type="NCBI Taxonomy" id="8262"/>
    <lineage>
        <taxon>Eukaryota</taxon>
        <taxon>Metazoa</taxon>
        <taxon>Chordata</taxon>
        <taxon>Craniata</taxon>
        <taxon>Vertebrata</taxon>
        <taxon>Euteleostomi</taxon>
        <taxon>Actinopterygii</taxon>
        <taxon>Neopterygii</taxon>
        <taxon>Teleostei</taxon>
        <taxon>Neoteleostei</taxon>
        <taxon>Acanthomorphata</taxon>
        <taxon>Carangaria</taxon>
        <taxon>Pleuronectiformes</taxon>
        <taxon>Pleuronectoidei</taxon>
        <taxon>Pleuronectidae</taxon>
        <taxon>Pleuronectes</taxon>
    </lineage>
</organism>
<sequence length="140" mass="15989">MVKRIVDKVTGEHDKVEQLQGSGGRRNRAMAEDGVEVDSVMATWRSAASHLTSRVFLSLYLKNQAPLFPSARPERHDTDAAEAKAGDGLTLLLATLLCGWLDIPLWFLDGKAWVEDEEIKMKMKRWRKLHTRGMKEQRRM</sequence>
<proteinExistence type="predicted"/>
<dbReference type="Proteomes" id="UP001153269">
    <property type="component" value="Unassembled WGS sequence"/>
</dbReference>
<protein>
    <submittedName>
        <fullName evidence="1">Uncharacterized protein</fullName>
    </submittedName>
</protein>